<dbReference type="EMBL" id="QKYT01000011">
    <property type="protein sequence ID" value="RIA98786.1"/>
    <property type="molecule type" value="Genomic_DNA"/>
</dbReference>
<evidence type="ECO:0000313" key="1">
    <source>
        <dbReference type="EMBL" id="RIA98786.1"/>
    </source>
</evidence>
<dbReference type="Gene3D" id="3.80.10.10">
    <property type="entry name" value="Ribonuclease Inhibitor"/>
    <property type="match status" value="1"/>
</dbReference>
<evidence type="ECO:0008006" key="3">
    <source>
        <dbReference type="Google" id="ProtNLM"/>
    </source>
</evidence>
<organism evidence="1 2">
    <name type="scientific">Glomus cerebriforme</name>
    <dbReference type="NCBI Taxonomy" id="658196"/>
    <lineage>
        <taxon>Eukaryota</taxon>
        <taxon>Fungi</taxon>
        <taxon>Fungi incertae sedis</taxon>
        <taxon>Mucoromycota</taxon>
        <taxon>Glomeromycotina</taxon>
        <taxon>Glomeromycetes</taxon>
        <taxon>Glomerales</taxon>
        <taxon>Glomeraceae</taxon>
        <taxon>Glomus</taxon>
    </lineage>
</organism>
<accession>A0A397TPE6</accession>
<protein>
    <recommendedName>
        <fullName evidence="3">F-box domain-containing protein</fullName>
    </recommendedName>
</protein>
<evidence type="ECO:0000313" key="2">
    <source>
        <dbReference type="Proteomes" id="UP000265703"/>
    </source>
</evidence>
<dbReference type="SUPFAM" id="SSF52047">
    <property type="entry name" value="RNI-like"/>
    <property type="match status" value="1"/>
</dbReference>
<proteinExistence type="predicted"/>
<dbReference type="AlphaFoldDB" id="A0A397TPE6"/>
<reference evidence="1 2" key="1">
    <citation type="submission" date="2018-06" db="EMBL/GenBank/DDBJ databases">
        <title>Comparative genomics reveals the genomic features of Rhizophagus irregularis, R. cerebriforme, R. diaphanum and Gigaspora rosea, and their symbiotic lifestyle signature.</title>
        <authorList>
            <person name="Morin E."/>
            <person name="San Clemente H."/>
            <person name="Chen E.C.H."/>
            <person name="De La Providencia I."/>
            <person name="Hainaut M."/>
            <person name="Kuo A."/>
            <person name="Kohler A."/>
            <person name="Murat C."/>
            <person name="Tang N."/>
            <person name="Roy S."/>
            <person name="Loubradou J."/>
            <person name="Henrissat B."/>
            <person name="Grigoriev I.V."/>
            <person name="Corradi N."/>
            <person name="Roux C."/>
            <person name="Martin F.M."/>
        </authorList>
    </citation>
    <scope>NUCLEOTIDE SEQUENCE [LARGE SCALE GENOMIC DNA]</scope>
    <source>
        <strain evidence="1 2">DAOM 227022</strain>
    </source>
</reference>
<name>A0A397TPE6_9GLOM</name>
<dbReference type="OrthoDB" id="550575at2759"/>
<keyword evidence="2" id="KW-1185">Reference proteome</keyword>
<comment type="caution">
    <text evidence="1">The sequence shown here is derived from an EMBL/GenBank/DDBJ whole genome shotgun (WGS) entry which is preliminary data.</text>
</comment>
<sequence>MFKLSVDCLNEILEYLEDDMVNLHSCLIVNALWCKISVRIFWRNVYNYKTSNYRTLIACLPNESKEILYNNGITISTPTSRPPMFNYAAFCKVLSIDKVNYDLELLLYNEQIYTQSELSDNAFIVTQEIVKLYLNQITSLKYLHLREYPIEINLNLYPEAKVCLKNLTELQCNSNFSSEFFYQLSQICYNISILDIMAIEIISEGLTDLISVQKNLQSFIIIQFREMTDLTPFMEKLPNTLIRLNILKYNFISLYFITRFTNLQELRLYFYYEEYFIDFEKLQYSIFPNLQILKIQCKCPRFELLIKFLENNGKNLKECYIGDFYGDSDNSLNLAIAKFCPNIRRLSAGFKNNELETMKIVFNCCQYLEGFIIWRGRDFLNEKEVLETIVKYSPKNFYEIIFQHINIIYSVLIPEELESFFINWTNRVPQKSLSLVIVNDGSNSLDTSDGNIEIINKYIELGVIKKFEIYENFENEL</sequence>
<gene>
    <name evidence="1" type="ORF">C1645_870402</name>
</gene>
<dbReference type="Proteomes" id="UP000265703">
    <property type="component" value="Unassembled WGS sequence"/>
</dbReference>
<dbReference type="InterPro" id="IPR032675">
    <property type="entry name" value="LRR_dom_sf"/>
</dbReference>